<keyword evidence="1" id="KW-0472">Membrane</keyword>
<dbReference type="STRING" id="408074.SAMN05660909_05599"/>
<feature type="transmembrane region" description="Helical" evidence="1">
    <location>
        <begin position="59"/>
        <end position="78"/>
    </location>
</feature>
<feature type="transmembrane region" description="Helical" evidence="1">
    <location>
        <begin position="30"/>
        <end position="52"/>
    </location>
</feature>
<feature type="transmembrane region" description="Helical" evidence="1">
    <location>
        <begin position="159"/>
        <end position="182"/>
    </location>
</feature>
<dbReference type="EMBL" id="FNRL01000051">
    <property type="protein sequence ID" value="SEB11602.1"/>
    <property type="molecule type" value="Genomic_DNA"/>
</dbReference>
<name>A0A1H4GSJ6_9BACT</name>
<feature type="transmembrane region" description="Helical" evidence="1">
    <location>
        <begin position="129"/>
        <end position="147"/>
    </location>
</feature>
<dbReference type="Proteomes" id="UP000199656">
    <property type="component" value="Unassembled WGS sequence"/>
</dbReference>
<dbReference type="AlphaFoldDB" id="A0A1H4GSJ6"/>
<keyword evidence="1" id="KW-0812">Transmembrane</keyword>
<dbReference type="OrthoDB" id="10019005at2"/>
<evidence type="ECO:0000313" key="3">
    <source>
        <dbReference type="Proteomes" id="UP000199656"/>
    </source>
</evidence>
<proteinExistence type="predicted"/>
<organism evidence="2 3">
    <name type="scientific">Chitinophaga terrae</name>
    <name type="common">ex Kim and Jung 2007</name>
    <dbReference type="NCBI Taxonomy" id="408074"/>
    <lineage>
        <taxon>Bacteria</taxon>
        <taxon>Pseudomonadati</taxon>
        <taxon>Bacteroidota</taxon>
        <taxon>Chitinophagia</taxon>
        <taxon>Chitinophagales</taxon>
        <taxon>Chitinophagaceae</taxon>
        <taxon>Chitinophaga</taxon>
    </lineage>
</organism>
<protein>
    <submittedName>
        <fullName evidence="2">Uncharacterized protein</fullName>
    </submittedName>
</protein>
<evidence type="ECO:0000313" key="2">
    <source>
        <dbReference type="EMBL" id="SEB11602.1"/>
    </source>
</evidence>
<gene>
    <name evidence="2" type="ORF">SAMN05660909_05599</name>
</gene>
<feature type="transmembrane region" description="Helical" evidence="1">
    <location>
        <begin position="98"/>
        <end position="117"/>
    </location>
</feature>
<keyword evidence="1" id="KW-1133">Transmembrane helix</keyword>
<accession>A0A1H4GSJ6</accession>
<dbReference type="RefSeq" id="WP_089766255.1">
    <property type="nucleotide sequence ID" value="NZ_BKAT01000076.1"/>
</dbReference>
<keyword evidence="3" id="KW-1185">Reference proteome</keyword>
<reference evidence="3" key="1">
    <citation type="submission" date="2016-10" db="EMBL/GenBank/DDBJ databases">
        <authorList>
            <person name="Varghese N."/>
            <person name="Submissions S."/>
        </authorList>
    </citation>
    <scope>NUCLEOTIDE SEQUENCE [LARGE SCALE GENOMIC DNA]</scope>
    <source>
        <strain evidence="3">DSM 23920</strain>
    </source>
</reference>
<sequence length="202" mass="23862">MSTKIQQKLWKLANYDCFLMEYCPVLHNKIAGIGIFFLFQMLIVFASVLTSYKIFISSYLILGYLVATLATFIFYKWMKFLNEVHHTNPKTGIFVTQFFINLIFALILAIPFCLFLFEHQILFQLYLNTGKMALGNFEQLWLMPLGLYKSWFVETEGKVVLFICIAILIVIAFVFITPYFLIFKNRKSNYTLVKQNYEQNFY</sequence>
<evidence type="ECO:0000256" key="1">
    <source>
        <dbReference type="SAM" id="Phobius"/>
    </source>
</evidence>